<dbReference type="Proteomes" id="UP000292855">
    <property type="component" value="Unassembled WGS sequence"/>
</dbReference>
<dbReference type="SUPFAM" id="SSF48452">
    <property type="entry name" value="TPR-like"/>
    <property type="match status" value="1"/>
</dbReference>
<evidence type="ECO:0000256" key="2">
    <source>
        <dbReference type="SAM" id="SignalP"/>
    </source>
</evidence>
<dbReference type="SMART" id="SM00028">
    <property type="entry name" value="TPR"/>
    <property type="match status" value="4"/>
</dbReference>
<dbReference type="OrthoDB" id="747875at2"/>
<feature type="chain" id="PRO_5020744774" evidence="2">
    <location>
        <begin position="31"/>
        <end position="376"/>
    </location>
</feature>
<gene>
    <name evidence="3" type="ORF">EWE74_00680</name>
</gene>
<proteinExistence type="predicted"/>
<dbReference type="InterPro" id="IPR011990">
    <property type="entry name" value="TPR-like_helical_dom_sf"/>
</dbReference>
<dbReference type="EMBL" id="SGIT01000001">
    <property type="protein sequence ID" value="RZF62852.1"/>
    <property type="molecule type" value="Genomic_DNA"/>
</dbReference>
<sequence>MRKKTKNKLGLCLPAIISGLLLLGSAQTFAQSNYKESSNSFARYTQSGDLKNLESAKKFIDETYKNRRDSNSARVNVLRAMIYSAMAYADSTRSIKNPSDPIDITYESVNKIRKRDWENYSSEFNYIKQNLAASHIYKAKKALEKEDYAGAYESYLKVRDLNIQNYDVTYNLALLAAQTEQYAAATAYYNNLLKRGDAPVEYYLELAEVHKRNGDSQAVLNTLHNARTKFPENKQVLMNLVQLFAQRNEYKAIAPIIDEAVAHEPENIELNYLAGYANESVGNIEIAKRYYGKVLQLEPNNYEANLALGLIFLNNFLQDSDNVEAQYQAQNLLLKANEIRPYDVNALKSLSLYYERSGDLAQLDRVKLLLNQLSNN</sequence>
<feature type="signal peptide" evidence="2">
    <location>
        <begin position="1"/>
        <end position="30"/>
    </location>
</feature>
<dbReference type="Gene3D" id="1.25.40.10">
    <property type="entry name" value="Tetratricopeptide repeat domain"/>
    <property type="match status" value="2"/>
</dbReference>
<evidence type="ECO:0000313" key="3">
    <source>
        <dbReference type="EMBL" id="RZF62852.1"/>
    </source>
</evidence>
<keyword evidence="2" id="KW-0732">Signal</keyword>
<accession>A0A4Q6XYH2</accession>
<organism evidence="3 4">
    <name type="scientific">Sphingobacterium corticibacterium</name>
    <dbReference type="NCBI Taxonomy" id="2484746"/>
    <lineage>
        <taxon>Bacteria</taxon>
        <taxon>Pseudomonadati</taxon>
        <taxon>Bacteroidota</taxon>
        <taxon>Sphingobacteriia</taxon>
        <taxon>Sphingobacteriales</taxon>
        <taxon>Sphingobacteriaceae</taxon>
        <taxon>Sphingobacterium</taxon>
    </lineage>
</organism>
<dbReference type="PROSITE" id="PS50005">
    <property type="entry name" value="TPR"/>
    <property type="match status" value="1"/>
</dbReference>
<keyword evidence="1" id="KW-0802">TPR repeat</keyword>
<evidence type="ECO:0000313" key="4">
    <source>
        <dbReference type="Proteomes" id="UP000292855"/>
    </source>
</evidence>
<evidence type="ECO:0000256" key="1">
    <source>
        <dbReference type="PROSITE-ProRule" id="PRU00339"/>
    </source>
</evidence>
<dbReference type="AlphaFoldDB" id="A0A4Q6XYH2"/>
<name>A0A4Q6XYH2_9SPHI</name>
<protein>
    <submittedName>
        <fullName evidence="3">Tetratricopeptide repeat protein</fullName>
    </submittedName>
</protein>
<dbReference type="InterPro" id="IPR019734">
    <property type="entry name" value="TPR_rpt"/>
</dbReference>
<keyword evidence="4" id="KW-1185">Reference proteome</keyword>
<reference evidence="3 4" key="1">
    <citation type="submission" date="2019-02" db="EMBL/GenBank/DDBJ databases">
        <authorList>
            <person name="Li Y."/>
        </authorList>
    </citation>
    <scope>NUCLEOTIDE SEQUENCE [LARGE SCALE GENOMIC DNA]</scope>
    <source>
        <strain evidence="3 4">30C10-4-7</strain>
    </source>
</reference>
<comment type="caution">
    <text evidence="3">The sequence shown here is derived from an EMBL/GenBank/DDBJ whole genome shotgun (WGS) entry which is preliminary data.</text>
</comment>
<feature type="repeat" description="TPR" evidence="1">
    <location>
        <begin position="268"/>
        <end position="301"/>
    </location>
</feature>